<reference evidence="1" key="2">
    <citation type="submission" date="2025-08" db="UniProtKB">
        <authorList>
            <consortium name="Ensembl"/>
        </authorList>
    </citation>
    <scope>IDENTIFICATION</scope>
</reference>
<evidence type="ECO:0000313" key="2">
    <source>
        <dbReference type="Proteomes" id="UP000472265"/>
    </source>
</evidence>
<name>A0A671TVA8_SPAAU</name>
<proteinExistence type="predicted"/>
<dbReference type="PANTHER" id="PTHR31635">
    <property type="entry name" value="REVERSE TRANSCRIPTASE DOMAIN-CONTAINING PROTEIN-RELATED"/>
    <property type="match status" value="1"/>
</dbReference>
<dbReference type="Proteomes" id="UP000472265">
    <property type="component" value="Chromosome 6"/>
</dbReference>
<evidence type="ECO:0008006" key="3">
    <source>
        <dbReference type="Google" id="ProtNLM"/>
    </source>
</evidence>
<dbReference type="Ensembl" id="ENSSAUT00010005698.1">
    <property type="protein sequence ID" value="ENSSAUP00010005296.1"/>
    <property type="gene ID" value="ENSSAUG00010002667.1"/>
</dbReference>
<keyword evidence="2" id="KW-1185">Reference proteome</keyword>
<dbReference type="InParanoid" id="A0A671TVA8"/>
<dbReference type="PANTHER" id="PTHR31635:SF196">
    <property type="entry name" value="REVERSE TRANSCRIPTASE DOMAIN-CONTAINING PROTEIN-RELATED"/>
    <property type="match status" value="1"/>
</dbReference>
<dbReference type="GeneTree" id="ENSGT00940000165023"/>
<reference evidence="1" key="3">
    <citation type="submission" date="2025-09" db="UniProtKB">
        <authorList>
            <consortium name="Ensembl"/>
        </authorList>
    </citation>
    <scope>IDENTIFICATION</scope>
</reference>
<accession>A0A671TVA8</accession>
<sequence>MDKTKAFFEHLNLPKIAEEDMQWLDRPITIKELQDTIKTLPNSKSPGIDGIPCKFYKVFAEQPSPELLKTFTAAIEGNELPPSMTEVVISVILKKGKDPQECGSYRPFSLLCCNGKLLTKLLAIRVNHIIKSIIQVGFVKGCKSSDNFRRLLHVMWNAKDLPLSAAALSPDDILVLISHPQDTIPLLLDTVKKFSEISGYKVNWSKSEVMPLSKHCQKKDFQEWRFKWIHKNMKYLGILLNPELVNMIKDNFDPLLQKIQLLFKAWDKLLISLWGRVQVIKMMVAPKLIYPLSMLPLNIPISIFKSIDKMFSEFIWAEKRARMRLARLQATVHNGGLRLPNMQLYQEAFLTAQICLLRLESNNRPLWVQIEQELNKPFNAADYLSQSSQIDNPITLHTKTIWHKIHKKEKSSAFLTAPHLSGTTLY</sequence>
<organism evidence="1 2">
    <name type="scientific">Sparus aurata</name>
    <name type="common">Gilthead sea bream</name>
    <dbReference type="NCBI Taxonomy" id="8175"/>
    <lineage>
        <taxon>Eukaryota</taxon>
        <taxon>Metazoa</taxon>
        <taxon>Chordata</taxon>
        <taxon>Craniata</taxon>
        <taxon>Vertebrata</taxon>
        <taxon>Euteleostomi</taxon>
        <taxon>Actinopterygii</taxon>
        <taxon>Neopterygii</taxon>
        <taxon>Teleostei</taxon>
        <taxon>Neoteleostei</taxon>
        <taxon>Acanthomorphata</taxon>
        <taxon>Eupercaria</taxon>
        <taxon>Spariformes</taxon>
        <taxon>Sparidae</taxon>
        <taxon>Sparus</taxon>
    </lineage>
</organism>
<dbReference type="AlphaFoldDB" id="A0A671TVA8"/>
<reference evidence="1" key="1">
    <citation type="submission" date="2021-04" db="EMBL/GenBank/DDBJ databases">
        <authorList>
            <consortium name="Wellcome Sanger Institute Data Sharing"/>
        </authorList>
    </citation>
    <scope>NUCLEOTIDE SEQUENCE [LARGE SCALE GENOMIC DNA]</scope>
</reference>
<evidence type="ECO:0000313" key="1">
    <source>
        <dbReference type="Ensembl" id="ENSSAUP00010005296.1"/>
    </source>
</evidence>
<protein>
    <recommendedName>
        <fullName evidence="3">Reverse transcriptase domain-containing protein</fullName>
    </recommendedName>
</protein>